<protein>
    <submittedName>
        <fullName evidence="1">Uncharacterized protein</fullName>
    </submittedName>
</protein>
<keyword evidence="2" id="KW-1185">Reference proteome</keyword>
<reference evidence="2" key="1">
    <citation type="journal article" date="2019" name="Int. J. Syst. Evol. Microbiol.">
        <title>The Global Catalogue of Microorganisms (GCM) 10K type strain sequencing project: providing services to taxonomists for standard genome sequencing and annotation.</title>
        <authorList>
            <consortium name="The Broad Institute Genomics Platform"/>
            <consortium name="The Broad Institute Genome Sequencing Center for Infectious Disease"/>
            <person name="Wu L."/>
            <person name="Ma J."/>
        </authorList>
    </citation>
    <scope>NUCLEOTIDE SEQUENCE [LARGE SCALE GENOMIC DNA]</scope>
    <source>
        <strain evidence="2">JCM 14545</strain>
    </source>
</reference>
<gene>
    <name evidence="1" type="ORF">GCM10009754_23710</name>
</gene>
<name>A0ABP5BW82_9PSEU</name>
<accession>A0ABP5BW82</accession>
<dbReference type="EMBL" id="BAAANN010000008">
    <property type="protein sequence ID" value="GAA1953699.1"/>
    <property type="molecule type" value="Genomic_DNA"/>
</dbReference>
<organism evidence="1 2">
    <name type="scientific">Amycolatopsis minnesotensis</name>
    <dbReference type="NCBI Taxonomy" id="337894"/>
    <lineage>
        <taxon>Bacteria</taxon>
        <taxon>Bacillati</taxon>
        <taxon>Actinomycetota</taxon>
        <taxon>Actinomycetes</taxon>
        <taxon>Pseudonocardiales</taxon>
        <taxon>Pseudonocardiaceae</taxon>
        <taxon>Amycolatopsis</taxon>
    </lineage>
</organism>
<dbReference type="RefSeq" id="WP_344416733.1">
    <property type="nucleotide sequence ID" value="NZ_BAAANN010000008.1"/>
</dbReference>
<evidence type="ECO:0000313" key="2">
    <source>
        <dbReference type="Proteomes" id="UP001501116"/>
    </source>
</evidence>
<proteinExistence type="predicted"/>
<evidence type="ECO:0000313" key="1">
    <source>
        <dbReference type="EMBL" id="GAA1953699.1"/>
    </source>
</evidence>
<dbReference type="Proteomes" id="UP001501116">
    <property type="component" value="Unassembled WGS sequence"/>
</dbReference>
<comment type="caution">
    <text evidence="1">The sequence shown here is derived from an EMBL/GenBank/DDBJ whole genome shotgun (WGS) entry which is preliminary data.</text>
</comment>
<sequence>MLIEHRAGTVLSQASANYRPGALRDRRADVVCLGVGALGTPSAEFAESYWDEWTWSFRSPGRSPIRSRV</sequence>